<evidence type="ECO:0000256" key="1">
    <source>
        <dbReference type="SAM" id="Phobius"/>
    </source>
</evidence>
<keyword evidence="4" id="KW-1185">Reference proteome</keyword>
<feature type="transmembrane region" description="Helical" evidence="1">
    <location>
        <begin position="58"/>
        <end position="77"/>
    </location>
</feature>
<evidence type="ECO:0000313" key="3">
    <source>
        <dbReference type="EMBL" id="KAJ2787385.1"/>
    </source>
</evidence>
<dbReference type="InterPro" id="IPR036259">
    <property type="entry name" value="MFS_trans_sf"/>
</dbReference>
<dbReference type="EMBL" id="JANBUM010000024">
    <property type="protein sequence ID" value="KAJ2787385.1"/>
    <property type="molecule type" value="Genomic_DNA"/>
</dbReference>
<feature type="chain" id="PRO_5040882693" evidence="2">
    <location>
        <begin position="19"/>
        <end position="186"/>
    </location>
</feature>
<keyword evidence="2" id="KW-0732">Signal</keyword>
<dbReference type="SUPFAM" id="SSF103473">
    <property type="entry name" value="MFS general substrate transporter"/>
    <property type="match status" value="1"/>
</dbReference>
<feature type="transmembrane region" description="Helical" evidence="1">
    <location>
        <begin position="156"/>
        <end position="178"/>
    </location>
</feature>
<evidence type="ECO:0000256" key="2">
    <source>
        <dbReference type="SAM" id="SignalP"/>
    </source>
</evidence>
<keyword evidence="1" id="KW-1133">Transmembrane helix</keyword>
<dbReference type="OrthoDB" id="2213137at2759"/>
<keyword evidence="1" id="KW-0472">Membrane</keyword>
<feature type="transmembrane region" description="Helical" evidence="1">
    <location>
        <begin position="83"/>
        <end position="102"/>
    </location>
</feature>
<comment type="caution">
    <text evidence="3">The sequence shown here is derived from an EMBL/GenBank/DDBJ whole genome shotgun (WGS) entry which is preliminary data.</text>
</comment>
<organism evidence="3 4">
    <name type="scientific">Coemansia interrupta</name>
    <dbReference type="NCBI Taxonomy" id="1126814"/>
    <lineage>
        <taxon>Eukaryota</taxon>
        <taxon>Fungi</taxon>
        <taxon>Fungi incertae sedis</taxon>
        <taxon>Zoopagomycota</taxon>
        <taxon>Kickxellomycotina</taxon>
        <taxon>Kickxellomycetes</taxon>
        <taxon>Kickxellales</taxon>
        <taxon>Kickxellaceae</taxon>
        <taxon>Coemansia</taxon>
    </lineage>
</organism>
<accession>A0A9W8HL40</accession>
<evidence type="ECO:0000313" key="4">
    <source>
        <dbReference type="Proteomes" id="UP001140172"/>
    </source>
</evidence>
<feature type="transmembrane region" description="Helical" evidence="1">
    <location>
        <begin position="28"/>
        <end position="46"/>
    </location>
</feature>
<proteinExistence type="predicted"/>
<gene>
    <name evidence="3" type="ORF">GGI15_000750</name>
</gene>
<sequence>MLAGAGFLTVMLLLPAHAVTMGTSVEHIGLLMGLANGCTVLGAILLHHFIKAYGHLNGMVFIHTIACLATSTLWFTAKNYNALSLFTVVFCLSAGSIVPMYPMGQLDKKEKESWLLGGTQVVKWAILTTAVAIPILKVFYIDWASAYLSTHWIKPAISLVTMGYVSATFGLFVLRFSLSPYLKARL</sequence>
<dbReference type="AlphaFoldDB" id="A0A9W8HL40"/>
<feature type="signal peptide" evidence="2">
    <location>
        <begin position="1"/>
        <end position="18"/>
    </location>
</feature>
<reference evidence="3" key="1">
    <citation type="submission" date="2022-07" db="EMBL/GenBank/DDBJ databases">
        <title>Phylogenomic reconstructions and comparative analyses of Kickxellomycotina fungi.</title>
        <authorList>
            <person name="Reynolds N.K."/>
            <person name="Stajich J.E."/>
            <person name="Barry K."/>
            <person name="Grigoriev I.V."/>
            <person name="Crous P."/>
            <person name="Smith M.E."/>
        </authorList>
    </citation>
    <scope>NUCLEOTIDE SEQUENCE</scope>
    <source>
        <strain evidence="3">BCRC 34489</strain>
    </source>
</reference>
<keyword evidence="1" id="KW-0812">Transmembrane</keyword>
<name>A0A9W8HL40_9FUNG</name>
<protein>
    <submittedName>
        <fullName evidence="3">Uncharacterized protein</fullName>
    </submittedName>
</protein>
<dbReference type="Proteomes" id="UP001140172">
    <property type="component" value="Unassembled WGS sequence"/>
</dbReference>
<feature type="transmembrane region" description="Helical" evidence="1">
    <location>
        <begin position="114"/>
        <end position="136"/>
    </location>
</feature>